<feature type="transmembrane region" description="Helical" evidence="7">
    <location>
        <begin position="183"/>
        <end position="206"/>
    </location>
</feature>
<keyword evidence="3" id="KW-0813">Transport</keyword>
<keyword evidence="2 7" id="KW-0812">Transmembrane</keyword>
<gene>
    <name evidence="9" type="ORF">CYMTET_4163</name>
</gene>
<dbReference type="InterPro" id="IPR013057">
    <property type="entry name" value="AA_transpt_TM"/>
</dbReference>
<proteinExistence type="predicted"/>
<protein>
    <recommendedName>
        <fullName evidence="8">Amino acid transporter transmembrane domain-containing protein</fullName>
    </recommendedName>
</protein>
<keyword evidence="4 7" id="KW-1133">Transmembrane helix</keyword>
<feature type="domain" description="Amino acid transporter transmembrane" evidence="8">
    <location>
        <begin position="106"/>
        <end position="207"/>
    </location>
</feature>
<evidence type="ECO:0000313" key="10">
    <source>
        <dbReference type="Proteomes" id="UP001190700"/>
    </source>
</evidence>
<name>A0AAE0H1Q3_9CHLO</name>
<comment type="subcellular location">
    <subcellularLocation>
        <location evidence="1">Membrane</location>
        <topology evidence="1">Multi-pass membrane protein</topology>
    </subcellularLocation>
</comment>
<evidence type="ECO:0000256" key="1">
    <source>
        <dbReference type="ARBA" id="ARBA00004141"/>
    </source>
</evidence>
<evidence type="ECO:0000256" key="6">
    <source>
        <dbReference type="SAM" id="MobiDB-lite"/>
    </source>
</evidence>
<evidence type="ECO:0000256" key="4">
    <source>
        <dbReference type="ARBA" id="ARBA00022989"/>
    </source>
</evidence>
<dbReference type="AlphaFoldDB" id="A0AAE0H1Q3"/>
<organism evidence="9 10">
    <name type="scientific">Cymbomonas tetramitiformis</name>
    <dbReference type="NCBI Taxonomy" id="36881"/>
    <lineage>
        <taxon>Eukaryota</taxon>
        <taxon>Viridiplantae</taxon>
        <taxon>Chlorophyta</taxon>
        <taxon>Pyramimonadophyceae</taxon>
        <taxon>Pyramimonadales</taxon>
        <taxon>Pyramimonadaceae</taxon>
        <taxon>Cymbomonas</taxon>
    </lineage>
</organism>
<dbReference type="GO" id="GO:0005774">
    <property type="term" value="C:vacuolar membrane"/>
    <property type="evidence" value="ECO:0007669"/>
    <property type="project" value="TreeGrafter"/>
</dbReference>
<keyword evidence="5 7" id="KW-0472">Membrane</keyword>
<evidence type="ECO:0000256" key="3">
    <source>
        <dbReference type="ARBA" id="ARBA00022970"/>
    </source>
</evidence>
<dbReference type="Proteomes" id="UP001190700">
    <property type="component" value="Unassembled WGS sequence"/>
</dbReference>
<dbReference type="PANTHER" id="PTHR22950:SF685">
    <property type="entry name" value="AMINO ACID TRANSPORTER PROTEIN"/>
    <property type="match status" value="1"/>
</dbReference>
<feature type="compositionally biased region" description="Polar residues" evidence="6">
    <location>
        <begin position="9"/>
        <end position="20"/>
    </location>
</feature>
<evidence type="ECO:0000256" key="7">
    <source>
        <dbReference type="SAM" id="Phobius"/>
    </source>
</evidence>
<dbReference type="GO" id="GO:0015179">
    <property type="term" value="F:L-amino acid transmembrane transporter activity"/>
    <property type="evidence" value="ECO:0007669"/>
    <property type="project" value="TreeGrafter"/>
</dbReference>
<feature type="transmembrane region" description="Helical" evidence="7">
    <location>
        <begin position="134"/>
        <end position="154"/>
    </location>
</feature>
<evidence type="ECO:0000313" key="9">
    <source>
        <dbReference type="EMBL" id="KAK3288355.1"/>
    </source>
</evidence>
<keyword evidence="3" id="KW-0029">Amino-acid transport</keyword>
<dbReference type="Pfam" id="PF01490">
    <property type="entry name" value="Aa_trans"/>
    <property type="match status" value="1"/>
</dbReference>
<comment type="caution">
    <text evidence="9">The sequence shown here is derived from an EMBL/GenBank/DDBJ whole genome shotgun (WGS) entry which is preliminary data.</text>
</comment>
<reference evidence="9 10" key="1">
    <citation type="journal article" date="2015" name="Genome Biol. Evol.">
        <title>Comparative Genomics of a Bacterivorous Green Alga Reveals Evolutionary Causalities and Consequences of Phago-Mixotrophic Mode of Nutrition.</title>
        <authorList>
            <person name="Burns J.A."/>
            <person name="Paasch A."/>
            <person name="Narechania A."/>
            <person name="Kim E."/>
        </authorList>
    </citation>
    <scope>NUCLEOTIDE SEQUENCE [LARGE SCALE GENOMIC DNA]</scope>
    <source>
        <strain evidence="9 10">PLY_AMNH</strain>
    </source>
</reference>
<dbReference type="PANTHER" id="PTHR22950">
    <property type="entry name" value="AMINO ACID TRANSPORTER"/>
    <property type="match status" value="1"/>
</dbReference>
<feature type="region of interest" description="Disordered" evidence="6">
    <location>
        <begin position="1"/>
        <end position="23"/>
    </location>
</feature>
<evidence type="ECO:0000259" key="8">
    <source>
        <dbReference type="Pfam" id="PF01490"/>
    </source>
</evidence>
<accession>A0AAE0H1Q3</accession>
<sequence>MASPFRSFYANQGSSQSSRTLECPQQVEREEILSPRMDFTVVPGWLWTPRKSERWQRNSPRAHAPSRLPVNMVDIATGSLPYSSYAKLPGRIEEADDSLPQEEDGKSSLTQSVFNVINTYVGLGLLSKPYAVKLGGWVLLVLTCLFNFTGKLVVRSFERIPGGRQGAPSYAELGKATLGSFGYYLVSLITSLEFFGGACMCLIIVWQCAEQLLPHVDSAELRLGVLLLCLPSVW</sequence>
<evidence type="ECO:0000256" key="5">
    <source>
        <dbReference type="ARBA" id="ARBA00023136"/>
    </source>
</evidence>
<dbReference type="EMBL" id="LGRX02000507">
    <property type="protein sequence ID" value="KAK3288355.1"/>
    <property type="molecule type" value="Genomic_DNA"/>
</dbReference>
<evidence type="ECO:0000256" key="2">
    <source>
        <dbReference type="ARBA" id="ARBA00022692"/>
    </source>
</evidence>
<keyword evidence="10" id="KW-1185">Reference proteome</keyword>